<keyword evidence="1" id="KW-0732">Signal</keyword>
<evidence type="ECO:0000256" key="1">
    <source>
        <dbReference type="SAM" id="SignalP"/>
    </source>
</evidence>
<dbReference type="EMBL" id="JBAWTH010000152">
    <property type="protein sequence ID" value="KAL2274642.1"/>
    <property type="molecule type" value="Genomic_DNA"/>
</dbReference>
<keyword evidence="3" id="KW-1185">Reference proteome</keyword>
<evidence type="ECO:0000313" key="2">
    <source>
        <dbReference type="EMBL" id="KAL2274642.1"/>
    </source>
</evidence>
<feature type="chain" id="PRO_5047404687" evidence="1">
    <location>
        <begin position="18"/>
        <end position="70"/>
    </location>
</feature>
<proteinExistence type="predicted"/>
<comment type="caution">
    <text evidence="2">The sequence shown here is derived from an EMBL/GenBank/DDBJ whole genome shotgun (WGS) entry which is preliminary data.</text>
</comment>
<name>A0ABR4DWA5_9PEZI</name>
<organism evidence="2 3">
    <name type="scientific">Diaporthe vaccinii</name>
    <dbReference type="NCBI Taxonomy" id="105482"/>
    <lineage>
        <taxon>Eukaryota</taxon>
        <taxon>Fungi</taxon>
        <taxon>Dikarya</taxon>
        <taxon>Ascomycota</taxon>
        <taxon>Pezizomycotina</taxon>
        <taxon>Sordariomycetes</taxon>
        <taxon>Sordariomycetidae</taxon>
        <taxon>Diaporthales</taxon>
        <taxon>Diaporthaceae</taxon>
        <taxon>Diaporthe</taxon>
        <taxon>Diaporthe eres species complex</taxon>
    </lineage>
</organism>
<protein>
    <submittedName>
        <fullName evidence="2">Uncharacterized protein</fullName>
    </submittedName>
</protein>
<reference evidence="2 3" key="1">
    <citation type="submission" date="2024-03" db="EMBL/GenBank/DDBJ databases">
        <title>A high-quality draft genome sequence of Diaporthe vaccinii, a causative agent of upright dieback and viscid rot disease in cranberry plants.</title>
        <authorList>
            <person name="Sarrasin M."/>
            <person name="Lang B.F."/>
            <person name="Burger G."/>
        </authorList>
    </citation>
    <scope>NUCLEOTIDE SEQUENCE [LARGE SCALE GENOMIC DNA]</scope>
    <source>
        <strain evidence="2 3">IS7</strain>
    </source>
</reference>
<dbReference type="Proteomes" id="UP001600888">
    <property type="component" value="Unassembled WGS sequence"/>
</dbReference>
<accession>A0ABR4DWA5</accession>
<feature type="signal peptide" evidence="1">
    <location>
        <begin position="1"/>
        <end position="17"/>
    </location>
</feature>
<gene>
    <name evidence="2" type="ORF">FJTKL_03060</name>
</gene>
<evidence type="ECO:0000313" key="3">
    <source>
        <dbReference type="Proteomes" id="UP001600888"/>
    </source>
</evidence>
<sequence>MKLSTSTLLFFVPAVLGYWNCELPKGGDLGTCVPNGADAGQMVNTCGQGHPCVRAGNGCTPIGSGIANCS</sequence>